<keyword evidence="3" id="KW-1185">Reference proteome</keyword>
<protein>
    <submittedName>
        <fullName evidence="2">Uncharacterized protein</fullName>
    </submittedName>
</protein>
<dbReference type="EMBL" id="CP135996">
    <property type="protein sequence ID" value="WOC32061.1"/>
    <property type="molecule type" value="Genomic_DNA"/>
</dbReference>
<dbReference type="Proteomes" id="UP001300604">
    <property type="component" value="Chromosome"/>
</dbReference>
<reference evidence="3" key="1">
    <citation type="submission" date="2024-06" db="EMBL/GenBank/DDBJ databases">
        <title>Caproicibacterium argilliputei sp. nov, a novel caproic acid producing anaerobic bacterium isolated from pit mud.</title>
        <authorList>
            <person name="Zeng C."/>
        </authorList>
    </citation>
    <scope>NUCLEOTIDE SEQUENCE [LARGE SCALE GENOMIC DNA]</scope>
    <source>
        <strain evidence="3">ZCY20-5</strain>
    </source>
</reference>
<organism evidence="2 3">
    <name type="scientific">Caproicibacterium argilliputei</name>
    <dbReference type="NCBI Taxonomy" id="3030016"/>
    <lineage>
        <taxon>Bacteria</taxon>
        <taxon>Bacillati</taxon>
        <taxon>Bacillota</taxon>
        <taxon>Clostridia</taxon>
        <taxon>Eubacteriales</taxon>
        <taxon>Oscillospiraceae</taxon>
        <taxon>Caproicibacterium</taxon>
    </lineage>
</organism>
<dbReference type="KEGG" id="carl:PXC00_12825"/>
<name>A0AA97DAW8_9FIRM</name>
<keyword evidence="1" id="KW-0812">Transmembrane</keyword>
<dbReference type="RefSeq" id="WP_275844124.1">
    <property type="nucleotide sequence ID" value="NZ_CP135996.1"/>
</dbReference>
<reference evidence="3" key="3">
    <citation type="submission" date="2024-06" db="EMBL/GenBank/DDBJ databases">
        <authorList>
            <person name="Zeng C."/>
        </authorList>
    </citation>
    <scope>NUCLEOTIDE SEQUENCE [LARGE SCALE GENOMIC DNA]</scope>
    <source>
        <strain evidence="3">ZCY20-5</strain>
    </source>
</reference>
<reference evidence="2 3" key="2">
    <citation type="submission" date="2024-06" db="EMBL/GenBank/DDBJ databases">
        <title>Caproicibacterium argilliputei sp. nov, a novel caproic acid producing anaerobic bacterium isolated from pit mud.</title>
        <authorList>
            <person name="Xia S."/>
        </authorList>
    </citation>
    <scope>NUCLEOTIDE SEQUENCE [LARGE SCALE GENOMIC DNA]</scope>
    <source>
        <strain evidence="2 3">ZCY20-5</strain>
    </source>
</reference>
<dbReference type="AlphaFoldDB" id="A0AA97DAW8"/>
<keyword evidence="1" id="KW-0472">Membrane</keyword>
<proteinExistence type="predicted"/>
<evidence type="ECO:0000313" key="2">
    <source>
        <dbReference type="EMBL" id="WOC32061.1"/>
    </source>
</evidence>
<keyword evidence="1" id="KW-1133">Transmembrane helix</keyword>
<evidence type="ECO:0000256" key="1">
    <source>
        <dbReference type="SAM" id="Phobius"/>
    </source>
</evidence>
<gene>
    <name evidence="2" type="ORF">PXC00_12825</name>
</gene>
<accession>A0AA97DAW8</accession>
<sequence>MKYVGITLIAVVLLLLQNALCKKRSAAFLFLLPVLSIAGGLVYQAVTLHAVQLAGLTPFLLAAGCLLLFGAIRRAEHRTAEMEHMKSQDL</sequence>
<feature type="transmembrane region" description="Helical" evidence="1">
    <location>
        <begin position="45"/>
        <end position="72"/>
    </location>
</feature>
<evidence type="ECO:0000313" key="3">
    <source>
        <dbReference type="Proteomes" id="UP001300604"/>
    </source>
</evidence>